<gene>
    <name evidence="1" type="ORF">AB3G35_17570</name>
</gene>
<organism evidence="1">
    <name type="scientific">Pseudomonas sp. WC2401</name>
    <dbReference type="NCBI Taxonomy" id="3234143"/>
    <lineage>
        <taxon>Bacteria</taxon>
        <taxon>Pseudomonadati</taxon>
        <taxon>Pseudomonadota</taxon>
        <taxon>Gammaproteobacteria</taxon>
        <taxon>Pseudomonadales</taxon>
        <taxon>Pseudomonadaceae</taxon>
        <taxon>Pseudomonas</taxon>
    </lineage>
</organism>
<name>A0AB39WSJ0_9PSED</name>
<protein>
    <submittedName>
        <fullName evidence="1">Uncharacterized protein</fullName>
    </submittedName>
</protein>
<evidence type="ECO:0000313" key="1">
    <source>
        <dbReference type="EMBL" id="XDV04876.1"/>
    </source>
</evidence>
<dbReference type="EMBL" id="CP165623">
    <property type="protein sequence ID" value="XDV04876.1"/>
    <property type="molecule type" value="Genomic_DNA"/>
</dbReference>
<reference evidence="1" key="1">
    <citation type="submission" date="2024-07" db="EMBL/GenBank/DDBJ databases">
        <authorList>
            <person name="Biller S.J."/>
        </authorList>
    </citation>
    <scope>NUCLEOTIDE SEQUENCE</scope>
    <source>
        <strain evidence="1">WC2401</strain>
    </source>
</reference>
<accession>A0AB39WSJ0</accession>
<sequence length="194" mass="21507">MSNQIKHRKLGTEPLVGLYYVSECIKCGWIGSSGELTEDDAQCLQAVGDDHCWGDTDEIGADRLLELMQSGAFDKPATLLKSEPVAVLYADGAVLTKAECGNCFEICCKVETPLYAEQHAPVAVVLPFAEKVISKLRRFEECASDNQDVDIGRHWFDVLTQLGLLNRVQRSPAYWEMTQQGEDALEVARLNTPK</sequence>
<proteinExistence type="predicted"/>
<dbReference type="AlphaFoldDB" id="A0AB39WSJ0"/>
<dbReference type="RefSeq" id="WP_369781874.1">
    <property type="nucleotide sequence ID" value="NZ_CP165623.1"/>
</dbReference>